<comment type="caution">
    <text evidence="1">The sequence shown here is derived from an EMBL/GenBank/DDBJ whole genome shotgun (WGS) entry which is preliminary data.</text>
</comment>
<organism evidence="1 2">
    <name type="scientific">Halobacillus litoralis</name>
    <dbReference type="NCBI Taxonomy" id="45668"/>
    <lineage>
        <taxon>Bacteria</taxon>
        <taxon>Bacillati</taxon>
        <taxon>Bacillota</taxon>
        <taxon>Bacilli</taxon>
        <taxon>Bacillales</taxon>
        <taxon>Bacillaceae</taxon>
        <taxon>Halobacillus</taxon>
    </lineage>
</organism>
<dbReference type="AlphaFoldDB" id="A0A845FAC7"/>
<evidence type="ECO:0000313" key="2">
    <source>
        <dbReference type="Proteomes" id="UP000450457"/>
    </source>
</evidence>
<sequence>MMNQDAFTLTEEGEHEALHQLFLSYPEQPYVLKAIRKGGASFYIEVLAHPYPHGDRILRPFVEYESHCRRRRDR</sequence>
<dbReference type="EMBL" id="WMFA01000002">
    <property type="protein sequence ID" value="MYL70734.1"/>
    <property type="molecule type" value="Genomic_DNA"/>
</dbReference>
<proteinExistence type="predicted"/>
<name>A0A845FAC7_9BACI</name>
<gene>
    <name evidence="1" type="ORF">GLW00_07725</name>
</gene>
<dbReference type="GeneID" id="78006875"/>
<accession>A0A845FAC7</accession>
<protein>
    <submittedName>
        <fullName evidence="1">Uncharacterized protein</fullName>
    </submittedName>
</protein>
<dbReference type="Proteomes" id="UP000450457">
    <property type="component" value="Unassembled WGS sequence"/>
</dbReference>
<reference evidence="1 2" key="1">
    <citation type="submission" date="2019-11" db="EMBL/GenBank/DDBJ databases">
        <title>Genome sequences of 17 halophilic strains isolated from different environments.</title>
        <authorList>
            <person name="Furrow R.E."/>
        </authorList>
    </citation>
    <scope>NUCLEOTIDE SEQUENCE [LARGE SCALE GENOMIC DNA]</scope>
    <source>
        <strain evidence="1 2">SL-4</strain>
    </source>
</reference>
<dbReference type="RefSeq" id="WP_160912807.1">
    <property type="nucleotide sequence ID" value="NZ_WMFA01000002.1"/>
</dbReference>
<evidence type="ECO:0000313" key="1">
    <source>
        <dbReference type="EMBL" id="MYL70734.1"/>
    </source>
</evidence>